<accession>A0ACC3BMV1</accession>
<proteinExistence type="predicted"/>
<keyword evidence="2" id="KW-1185">Reference proteome</keyword>
<dbReference type="EMBL" id="CM020618">
    <property type="protein sequence ID" value="KAK1858943.1"/>
    <property type="molecule type" value="Genomic_DNA"/>
</dbReference>
<evidence type="ECO:0000313" key="2">
    <source>
        <dbReference type="Proteomes" id="UP000798662"/>
    </source>
</evidence>
<protein>
    <submittedName>
        <fullName evidence="1">Uncharacterized protein</fullName>
    </submittedName>
</protein>
<evidence type="ECO:0000313" key="1">
    <source>
        <dbReference type="EMBL" id="KAK1858943.1"/>
    </source>
</evidence>
<gene>
    <name evidence="1" type="ORF">I4F81_001542</name>
</gene>
<reference evidence="1" key="1">
    <citation type="submission" date="2019-11" db="EMBL/GenBank/DDBJ databases">
        <title>Nori genome reveals adaptations in red seaweeds to the harsh intertidal environment.</title>
        <authorList>
            <person name="Wang D."/>
            <person name="Mao Y."/>
        </authorList>
    </citation>
    <scope>NUCLEOTIDE SEQUENCE</scope>
    <source>
        <tissue evidence="1">Gametophyte</tissue>
    </source>
</reference>
<name>A0ACC3BMV1_PYRYE</name>
<dbReference type="Proteomes" id="UP000798662">
    <property type="component" value="Chromosome 1"/>
</dbReference>
<comment type="caution">
    <text evidence="1">The sequence shown here is derived from an EMBL/GenBank/DDBJ whole genome shotgun (WGS) entry which is preliminary data.</text>
</comment>
<organism evidence="1 2">
    <name type="scientific">Pyropia yezoensis</name>
    <name type="common">Susabi-nori</name>
    <name type="synonym">Porphyra yezoensis</name>
    <dbReference type="NCBI Taxonomy" id="2788"/>
    <lineage>
        <taxon>Eukaryota</taxon>
        <taxon>Rhodophyta</taxon>
        <taxon>Bangiophyceae</taxon>
        <taxon>Bangiales</taxon>
        <taxon>Bangiaceae</taxon>
        <taxon>Pyropia</taxon>
    </lineage>
</organism>
<sequence length="103" mass="10526">MGTAAQAAASSRGHRLRPRPPLTAAPDAYDSWAQGPGGGLATTGKPSQSLRRRRRGRAATVAAAAATTAATTPTTVLAMALPDRRRRPLPPLAPTPAVAHADD</sequence>